<reference evidence="1 2" key="1">
    <citation type="submission" date="2015-09" db="EMBL/GenBank/DDBJ databases">
        <authorList>
            <consortium name="Pathogen Informatics"/>
        </authorList>
    </citation>
    <scope>NUCLEOTIDE SEQUENCE [LARGE SCALE GENOMIC DNA]</scope>
    <source>
        <strain evidence="1 2">2789STDY5608850</strain>
    </source>
</reference>
<gene>
    <name evidence="1" type="primary">folD4</name>
    <name evidence="1" type="ORF">ERS852407_05531</name>
</gene>
<dbReference type="Gene3D" id="3.60.15.10">
    <property type="entry name" value="Ribonuclease Z/Hydroxyacylglutathione hydrolase-like"/>
    <property type="match status" value="1"/>
</dbReference>
<dbReference type="GO" id="GO:0016787">
    <property type="term" value="F:hydrolase activity"/>
    <property type="evidence" value="ECO:0007669"/>
    <property type="project" value="UniProtKB-KW"/>
</dbReference>
<dbReference type="RefSeq" id="WP_055660096.1">
    <property type="nucleotide sequence ID" value="NZ_CABIXC010000024.1"/>
</dbReference>
<evidence type="ECO:0000313" key="1">
    <source>
        <dbReference type="EMBL" id="CUP29136.1"/>
    </source>
</evidence>
<dbReference type="InterPro" id="IPR036866">
    <property type="entry name" value="RibonucZ/Hydroxyglut_hydro"/>
</dbReference>
<protein>
    <submittedName>
        <fullName evidence="1">Putative Zn-dependent hydrolases of the beta-lactamase Fold protein</fullName>
    </submittedName>
</protein>
<dbReference type="Pfam" id="PF13483">
    <property type="entry name" value="Lactamase_B_3"/>
    <property type="match status" value="1"/>
</dbReference>
<accession>A0A174M200</accession>
<dbReference type="AlphaFoldDB" id="A0A174M200"/>
<name>A0A174M200_9FIRM</name>
<dbReference type="PANTHER" id="PTHR42967:SF1">
    <property type="entry name" value="MBL FOLD METALLO-HYDROLASE"/>
    <property type="match status" value="1"/>
</dbReference>
<dbReference type="PANTHER" id="PTHR42967">
    <property type="entry name" value="METAL DEPENDENT HYDROLASE"/>
    <property type="match status" value="1"/>
</dbReference>
<evidence type="ECO:0000313" key="2">
    <source>
        <dbReference type="Proteomes" id="UP000095651"/>
    </source>
</evidence>
<dbReference type="Proteomes" id="UP000095651">
    <property type="component" value="Unassembled WGS sequence"/>
</dbReference>
<dbReference type="EMBL" id="CYZE01000024">
    <property type="protein sequence ID" value="CUP29136.1"/>
    <property type="molecule type" value="Genomic_DNA"/>
</dbReference>
<organism evidence="1 2">
    <name type="scientific">Hungatella hathewayi</name>
    <dbReference type="NCBI Taxonomy" id="154046"/>
    <lineage>
        <taxon>Bacteria</taxon>
        <taxon>Bacillati</taxon>
        <taxon>Bacillota</taxon>
        <taxon>Clostridia</taxon>
        <taxon>Lachnospirales</taxon>
        <taxon>Lachnospiraceae</taxon>
        <taxon>Hungatella</taxon>
    </lineage>
</organism>
<proteinExistence type="predicted"/>
<dbReference type="SUPFAM" id="SSF56281">
    <property type="entry name" value="Metallo-hydrolase/oxidoreductase"/>
    <property type="match status" value="1"/>
</dbReference>
<sequence length="262" mass="30075">MKITYIHHSSFLVELESVYLLFDYTEGTIPGMKREKPLLVLASHRHGDHYSPVIFDLIKEHGNVRFVLSNDIWRKRLPEEVLPLTDSLKHGETAKYRLENGIIRQLTGTPENQIEDGVISGACLTIHTYKSTDEGVAFLIEAEGKTIYHAGDLNNWRWEGEPDNWNDSMAKKYSAQIDKMAGMHLDVAFLPLDPRQEDDFYLGMDEFLHKVDVKHVFPMHCWGDYSVIGKIRALGCSAGYRDRIEEITGDGEVFTEEDERFV</sequence>
<keyword evidence="1" id="KW-0378">Hydrolase</keyword>